<sequence length="189" mass="21426">MASTAFARHRHTRQRLASQWSMRRGPIGQWRLKWTINAPPRAIPLPPLLHYPIGPRLLGRRLTGRRRFCLRPANAMDAMNELCRLSLDLQVPVLISPPVVEDPIATQMTRNAEITSVALDIPLLAGEDLGPIEHGKSVVYFNRSVKQLSDMVDDMKAIFLGALYYEHVIQQFIGSASKRFTKAFQELDD</sequence>
<dbReference type="Proteomes" id="UP001234297">
    <property type="component" value="Chromosome 12"/>
</dbReference>
<reference evidence="1 2" key="1">
    <citation type="journal article" date="2022" name="Hortic Res">
        <title>A haplotype resolved chromosomal level avocado genome allows analysis of novel avocado genes.</title>
        <authorList>
            <person name="Nath O."/>
            <person name="Fletcher S.J."/>
            <person name="Hayward A."/>
            <person name="Shaw L.M."/>
            <person name="Masouleh A.K."/>
            <person name="Furtado A."/>
            <person name="Henry R.J."/>
            <person name="Mitter N."/>
        </authorList>
    </citation>
    <scope>NUCLEOTIDE SEQUENCE [LARGE SCALE GENOMIC DNA]</scope>
    <source>
        <strain evidence="2">cv. Hass</strain>
    </source>
</reference>
<organism evidence="1 2">
    <name type="scientific">Persea americana</name>
    <name type="common">Avocado</name>
    <dbReference type="NCBI Taxonomy" id="3435"/>
    <lineage>
        <taxon>Eukaryota</taxon>
        <taxon>Viridiplantae</taxon>
        <taxon>Streptophyta</taxon>
        <taxon>Embryophyta</taxon>
        <taxon>Tracheophyta</taxon>
        <taxon>Spermatophyta</taxon>
        <taxon>Magnoliopsida</taxon>
        <taxon>Magnoliidae</taxon>
        <taxon>Laurales</taxon>
        <taxon>Lauraceae</taxon>
        <taxon>Persea</taxon>
    </lineage>
</organism>
<name>A0ACC2K3L9_PERAE</name>
<evidence type="ECO:0000313" key="2">
    <source>
        <dbReference type="Proteomes" id="UP001234297"/>
    </source>
</evidence>
<keyword evidence="2" id="KW-1185">Reference proteome</keyword>
<evidence type="ECO:0000313" key="1">
    <source>
        <dbReference type="EMBL" id="KAJ8615675.1"/>
    </source>
</evidence>
<protein>
    <submittedName>
        <fullName evidence="1">Uncharacterized protein</fullName>
    </submittedName>
</protein>
<proteinExistence type="predicted"/>
<dbReference type="EMBL" id="CM056820">
    <property type="protein sequence ID" value="KAJ8615675.1"/>
    <property type="molecule type" value="Genomic_DNA"/>
</dbReference>
<gene>
    <name evidence="1" type="ORF">MRB53_035047</name>
</gene>
<comment type="caution">
    <text evidence="1">The sequence shown here is derived from an EMBL/GenBank/DDBJ whole genome shotgun (WGS) entry which is preliminary data.</text>
</comment>
<accession>A0ACC2K3L9</accession>